<dbReference type="Pfam" id="PF01612">
    <property type="entry name" value="DNA_pol_A_exo1"/>
    <property type="match status" value="1"/>
</dbReference>
<comment type="subcellular location">
    <subcellularLocation>
        <location evidence="4">Mitochondrion membrane</location>
    </subcellularLocation>
</comment>
<dbReference type="AlphaFoldDB" id="G1M7E3"/>
<dbReference type="GO" id="GO:0000724">
    <property type="term" value="P:double-strand break repair via homologous recombination"/>
    <property type="evidence" value="ECO:0007669"/>
    <property type="project" value="Ensembl"/>
</dbReference>
<keyword evidence="6 20" id="KW-0812">Transmembrane</keyword>
<name>G1M7E3_AILME</name>
<dbReference type="InterPro" id="IPR002562">
    <property type="entry name" value="3'-5'_exonuclease_dom"/>
</dbReference>
<feature type="domain" description="3'-5' exonuclease" evidence="21">
    <location>
        <begin position="83"/>
        <end position="266"/>
    </location>
</feature>
<evidence type="ECO:0000256" key="8">
    <source>
        <dbReference type="ARBA" id="ARBA00022723"/>
    </source>
</evidence>
<dbReference type="GO" id="GO:0030145">
    <property type="term" value="F:manganese ion binding"/>
    <property type="evidence" value="ECO:0007669"/>
    <property type="project" value="Ensembl"/>
</dbReference>
<comment type="catalytic activity">
    <reaction evidence="1">
        <text>Exonucleolytic cleavage in the 3'- to 5'-direction to yield nucleoside 5'-phosphates.</text>
        <dbReference type="EC" id="3.1.11.1"/>
    </reaction>
</comment>
<dbReference type="GO" id="GO:0045111">
    <property type="term" value="C:intermediate filament cytoskeleton"/>
    <property type="evidence" value="ECO:0007669"/>
    <property type="project" value="Ensembl"/>
</dbReference>
<dbReference type="PANTHER" id="PTHR13620">
    <property type="entry name" value="3-5 EXONUCLEASE"/>
    <property type="match status" value="1"/>
</dbReference>
<dbReference type="InterPro" id="IPR012337">
    <property type="entry name" value="RNaseH-like_sf"/>
</dbReference>
<comment type="similarity">
    <text evidence="14">Belongs to the EXD2 family.</text>
</comment>
<evidence type="ECO:0000256" key="2">
    <source>
        <dbReference type="ARBA" id="ARBA00001936"/>
    </source>
</evidence>
<evidence type="ECO:0000256" key="5">
    <source>
        <dbReference type="ARBA" id="ARBA00012108"/>
    </source>
</evidence>
<evidence type="ECO:0000256" key="3">
    <source>
        <dbReference type="ARBA" id="ARBA00001946"/>
    </source>
</evidence>
<evidence type="ECO:0000256" key="1">
    <source>
        <dbReference type="ARBA" id="ARBA00000563"/>
    </source>
</evidence>
<keyword evidence="23" id="KW-1185">Reference proteome</keyword>
<keyword evidence="9" id="KW-0378">Hydrolase</keyword>
<keyword evidence="13 20" id="KW-0472">Membrane</keyword>
<dbReference type="PANTHER" id="PTHR13620:SF104">
    <property type="entry name" value="EXONUCLEASE 3'-5' DOMAIN-CONTAINING PROTEIN 2"/>
    <property type="match status" value="1"/>
</dbReference>
<evidence type="ECO:0000256" key="4">
    <source>
        <dbReference type="ARBA" id="ARBA00004325"/>
    </source>
</evidence>
<dbReference type="CTD" id="55218"/>
<keyword evidence="10" id="KW-0269">Exonuclease</keyword>
<dbReference type="GeneID" id="100469494"/>
<sequence length="625" mass="70644">MLKMSRYLMALTVTTLVGVAVGGFVLWKGIQRRRSKASLDPGQPRRQQQQAPGRRELSPPREDQLHAGAPRASWEERILGAKVVTVSQEAEWDQIEPLLRSELEDCPVLGIDCEWVNSEGKASPLSLLQVASPSGFCVLVRLPKLICGGKTLPKTLLDMLVDGTVFKVGVGCSEDASRLLRDYGLVVKGCLDLRYLAVRQGNNLLCNGLSLKSLAETVLNFPLDKSLLLRCSNWDAENLTEDQVIYAARDAQISVALFLHLLGYPFSRNSTLDENNDHVGWRKVLENCQDVVDIPFRSKGLSRLGEEVNGEAAEAQQKPRNKKSKMDGTMPGNHQGRDPRKHKRKPLGVGYSARKSPLYDNCFLHAPDGQPLCTCDRRKAQWYLDKGIGELVSEEPFVVKLQFEPAGRPESPGDYYLMVKENLCVVCGKKDSYIRKNVIPHEYRKHFPIEMKDHNSHDVLLLCTSCHAISNYYDNHLKQQLAREFQAPIGSEEGLRLLEDPERRQVRSGARALLNAESLPAHRKEELLQALQEFYNTDTVTDEMLQEAASLETRISNENYIPHGLKVVQCHSQGGLRSLMQLESRWRQHFLDSMQPRHLPQQWSVDHNHQKLLRKYGEDLPVKLS</sequence>
<dbReference type="InParanoid" id="G1M7E3"/>
<evidence type="ECO:0000256" key="16">
    <source>
        <dbReference type="ARBA" id="ARBA00069878"/>
    </source>
</evidence>
<comment type="cofactor">
    <cofactor evidence="3">
        <name>Mg(2+)</name>
        <dbReference type="ChEBI" id="CHEBI:18420"/>
    </cofactor>
</comment>
<dbReference type="GO" id="GO:0005741">
    <property type="term" value="C:mitochondrial outer membrane"/>
    <property type="evidence" value="ECO:0007669"/>
    <property type="project" value="Ensembl"/>
</dbReference>
<reference evidence="22" key="2">
    <citation type="submission" date="2025-08" db="UniProtKB">
        <authorList>
            <consortium name="Ensembl"/>
        </authorList>
    </citation>
    <scope>IDENTIFICATION</scope>
</reference>
<dbReference type="GO" id="GO:0000175">
    <property type="term" value="F:3'-5'-RNA exonuclease activity"/>
    <property type="evidence" value="ECO:0007669"/>
    <property type="project" value="Ensembl"/>
</dbReference>
<evidence type="ECO:0000313" key="23">
    <source>
        <dbReference type="Proteomes" id="UP000008912"/>
    </source>
</evidence>
<evidence type="ECO:0000256" key="6">
    <source>
        <dbReference type="ARBA" id="ARBA00022692"/>
    </source>
</evidence>
<comment type="subunit">
    <text evidence="15">Homodimer. Interacts with RBBP8, MRE11 and BRCA1.</text>
</comment>
<feature type="transmembrane region" description="Helical" evidence="20">
    <location>
        <begin position="7"/>
        <end position="27"/>
    </location>
</feature>
<dbReference type="GO" id="GO:0000287">
    <property type="term" value="F:magnesium ion binding"/>
    <property type="evidence" value="ECO:0007669"/>
    <property type="project" value="Ensembl"/>
</dbReference>
<keyword evidence="12" id="KW-0496">Mitochondrion</keyword>
<proteinExistence type="inferred from homology"/>
<dbReference type="Proteomes" id="UP000008912">
    <property type="component" value="Unassembled WGS sequence"/>
</dbReference>
<keyword evidence="7" id="KW-0540">Nuclease</keyword>
<accession>G1M7E3</accession>
<dbReference type="Gene3D" id="3.30.420.10">
    <property type="entry name" value="Ribonuclease H-like superfamily/Ribonuclease H"/>
    <property type="match status" value="1"/>
</dbReference>
<organism evidence="22 23">
    <name type="scientific">Ailuropoda melanoleuca</name>
    <name type="common">Giant panda</name>
    <dbReference type="NCBI Taxonomy" id="9646"/>
    <lineage>
        <taxon>Eukaryota</taxon>
        <taxon>Metazoa</taxon>
        <taxon>Chordata</taxon>
        <taxon>Craniata</taxon>
        <taxon>Vertebrata</taxon>
        <taxon>Euteleostomi</taxon>
        <taxon>Mammalia</taxon>
        <taxon>Eutheria</taxon>
        <taxon>Laurasiatheria</taxon>
        <taxon>Carnivora</taxon>
        <taxon>Caniformia</taxon>
        <taxon>Ursidae</taxon>
        <taxon>Ailuropoda</taxon>
    </lineage>
</organism>
<dbReference type="GO" id="GO:0000729">
    <property type="term" value="P:DNA double-strand break processing"/>
    <property type="evidence" value="ECO:0007669"/>
    <property type="project" value="Ensembl"/>
</dbReference>
<dbReference type="GO" id="GO:0031297">
    <property type="term" value="P:replication fork processing"/>
    <property type="evidence" value="ECO:0007669"/>
    <property type="project" value="Ensembl"/>
</dbReference>
<evidence type="ECO:0000256" key="9">
    <source>
        <dbReference type="ARBA" id="ARBA00022801"/>
    </source>
</evidence>
<feature type="region of interest" description="Disordered" evidence="19">
    <location>
        <begin position="36"/>
        <end position="71"/>
    </location>
</feature>
<evidence type="ECO:0000259" key="21">
    <source>
        <dbReference type="SMART" id="SM00474"/>
    </source>
</evidence>
<evidence type="ECO:0000256" key="14">
    <source>
        <dbReference type="ARBA" id="ARBA00061005"/>
    </source>
</evidence>
<dbReference type="RefSeq" id="XP_011220366.1">
    <property type="nucleotide sequence ID" value="XM_011222064.3"/>
</dbReference>
<evidence type="ECO:0000256" key="17">
    <source>
        <dbReference type="ARBA" id="ARBA00075515"/>
    </source>
</evidence>
<evidence type="ECO:0000256" key="11">
    <source>
        <dbReference type="ARBA" id="ARBA00022989"/>
    </source>
</evidence>
<dbReference type="SUPFAM" id="SSF53098">
    <property type="entry name" value="Ribonuclease H-like"/>
    <property type="match status" value="1"/>
</dbReference>
<dbReference type="EC" id="3.1.11.1" evidence="5"/>
<dbReference type="GO" id="GO:0042803">
    <property type="term" value="F:protein homodimerization activity"/>
    <property type="evidence" value="ECO:0007669"/>
    <property type="project" value="Ensembl"/>
</dbReference>
<dbReference type="GO" id="GO:0008310">
    <property type="term" value="F:single-stranded DNA 3'-5' DNA exonuclease activity"/>
    <property type="evidence" value="ECO:0007669"/>
    <property type="project" value="UniProtKB-EC"/>
</dbReference>
<dbReference type="CDD" id="cd06141">
    <property type="entry name" value="WRN_exo"/>
    <property type="match status" value="1"/>
</dbReference>
<evidence type="ECO:0000313" key="22">
    <source>
        <dbReference type="Ensembl" id="ENSAMEP00000015263.2"/>
    </source>
</evidence>
<keyword evidence="11 20" id="KW-1133">Transmembrane helix</keyword>
<dbReference type="FunFam" id="3.30.420.10:FF:000041">
    <property type="entry name" value="Exonuclease 3'-5' domain containing 2"/>
    <property type="match status" value="1"/>
</dbReference>
<evidence type="ECO:0000256" key="7">
    <source>
        <dbReference type="ARBA" id="ARBA00022722"/>
    </source>
</evidence>
<dbReference type="GO" id="GO:0090734">
    <property type="term" value="C:site of DNA damage"/>
    <property type="evidence" value="ECO:0007669"/>
    <property type="project" value="Ensembl"/>
</dbReference>
<dbReference type="KEGG" id="aml:100469494"/>
<keyword evidence="8" id="KW-0479">Metal-binding</keyword>
<dbReference type="Ensembl" id="ENSAMET00000015895.2">
    <property type="protein sequence ID" value="ENSAMEP00000015263.2"/>
    <property type="gene ID" value="ENSAMEG00000014467.2"/>
</dbReference>
<evidence type="ECO:0000256" key="12">
    <source>
        <dbReference type="ARBA" id="ARBA00023128"/>
    </source>
</evidence>
<reference evidence="22 23" key="1">
    <citation type="journal article" date="2010" name="Nature">
        <title>The sequence and de novo assembly of the giant panda genome.</title>
        <authorList>
            <person name="Li R."/>
            <person name="Fan W."/>
            <person name="Tian G."/>
            <person name="Zhu H."/>
            <person name="He L."/>
            <person name="Cai J."/>
            <person name="Huang Q."/>
            <person name="Cai Q."/>
            <person name="Li B."/>
            <person name="Bai Y."/>
            <person name="Zhang Z."/>
            <person name="Zhang Y."/>
            <person name="Wang W."/>
            <person name="Li J."/>
            <person name="Wei F."/>
            <person name="Li H."/>
            <person name="Jian M."/>
            <person name="Li J."/>
            <person name="Zhang Z."/>
            <person name="Nielsen R."/>
            <person name="Li D."/>
            <person name="Gu W."/>
            <person name="Yang Z."/>
            <person name="Xuan Z."/>
            <person name="Ryder O.A."/>
            <person name="Leung F.C."/>
            <person name="Zhou Y."/>
            <person name="Cao J."/>
            <person name="Sun X."/>
            <person name="Fu Y."/>
            <person name="Fang X."/>
            <person name="Guo X."/>
            <person name="Wang B."/>
            <person name="Hou R."/>
            <person name="Shen F."/>
            <person name="Mu B."/>
            <person name="Ni P."/>
            <person name="Lin R."/>
            <person name="Qian W."/>
            <person name="Wang G."/>
            <person name="Yu C."/>
            <person name="Nie W."/>
            <person name="Wang J."/>
            <person name="Wu Z."/>
            <person name="Liang H."/>
            <person name="Min J."/>
            <person name="Wu Q."/>
            <person name="Cheng S."/>
            <person name="Ruan J."/>
            <person name="Wang M."/>
            <person name="Shi Z."/>
            <person name="Wen M."/>
            <person name="Liu B."/>
            <person name="Ren X."/>
            <person name="Zheng H."/>
            <person name="Dong D."/>
            <person name="Cook K."/>
            <person name="Shan G."/>
            <person name="Zhang H."/>
            <person name="Kosiol C."/>
            <person name="Xie X."/>
            <person name="Lu Z."/>
            <person name="Zheng H."/>
            <person name="Li Y."/>
            <person name="Steiner C.C."/>
            <person name="Lam T.T."/>
            <person name="Lin S."/>
            <person name="Zhang Q."/>
            <person name="Li G."/>
            <person name="Tian J."/>
            <person name="Gong T."/>
            <person name="Liu H."/>
            <person name="Zhang D."/>
            <person name="Fang L."/>
            <person name="Ye C."/>
            <person name="Zhang J."/>
            <person name="Hu W."/>
            <person name="Xu A."/>
            <person name="Ren Y."/>
            <person name="Zhang G."/>
            <person name="Bruford M.W."/>
            <person name="Li Q."/>
            <person name="Ma L."/>
            <person name="Guo Y."/>
            <person name="An N."/>
            <person name="Hu Y."/>
            <person name="Zheng Y."/>
            <person name="Shi Y."/>
            <person name="Li Z."/>
            <person name="Liu Q."/>
            <person name="Chen Y."/>
            <person name="Zhao J."/>
            <person name="Qu N."/>
            <person name="Zhao S."/>
            <person name="Tian F."/>
            <person name="Wang X."/>
            <person name="Wang H."/>
            <person name="Xu L."/>
            <person name="Liu X."/>
            <person name="Vinar T."/>
            <person name="Wang Y."/>
            <person name="Lam T.W."/>
            <person name="Yiu S.M."/>
            <person name="Liu S."/>
            <person name="Zhang H."/>
            <person name="Li D."/>
            <person name="Huang Y."/>
            <person name="Wang X."/>
            <person name="Yang G."/>
            <person name="Jiang Z."/>
            <person name="Wang J."/>
            <person name="Qin N."/>
            <person name="Li L."/>
            <person name="Li J."/>
            <person name="Bolund L."/>
            <person name="Kristiansen K."/>
            <person name="Wong G.K."/>
            <person name="Olson M."/>
            <person name="Zhang X."/>
            <person name="Li S."/>
            <person name="Yang H."/>
            <person name="Wang J."/>
            <person name="Wang J."/>
        </authorList>
    </citation>
    <scope>NUCLEOTIDE SEQUENCE [LARGE SCALE GENOMIC DNA]</scope>
</reference>
<evidence type="ECO:0000256" key="13">
    <source>
        <dbReference type="ARBA" id="ARBA00023136"/>
    </source>
</evidence>
<dbReference type="OrthoDB" id="1920326at2759"/>
<protein>
    <recommendedName>
        <fullName evidence="16">Exonuclease 3'-5' domain-containing protein 2</fullName>
        <ecNumber evidence="5">3.1.11.1</ecNumber>
    </recommendedName>
    <alternativeName>
        <fullName evidence="18">3'-5' exoribonuclease EXD2</fullName>
    </alternativeName>
    <alternativeName>
        <fullName evidence="17">Exonuclease 3'-5' domain-like-containing protein 2</fullName>
    </alternativeName>
</protein>
<evidence type="ECO:0000256" key="20">
    <source>
        <dbReference type="SAM" id="Phobius"/>
    </source>
</evidence>
<dbReference type="InterPro" id="IPR051132">
    <property type="entry name" value="3-5_Exonuclease_domain"/>
</dbReference>
<dbReference type="GO" id="GO:0003676">
    <property type="term" value="F:nucleic acid binding"/>
    <property type="evidence" value="ECO:0007669"/>
    <property type="project" value="InterPro"/>
</dbReference>
<dbReference type="GeneTree" id="ENSGT00390000014318"/>
<evidence type="ECO:0000256" key="19">
    <source>
        <dbReference type="SAM" id="MobiDB-lite"/>
    </source>
</evidence>
<evidence type="ECO:0000256" key="10">
    <source>
        <dbReference type="ARBA" id="ARBA00022839"/>
    </source>
</evidence>
<feature type="compositionally biased region" description="Basic and acidic residues" evidence="19">
    <location>
        <begin position="53"/>
        <end position="65"/>
    </location>
</feature>
<evidence type="ECO:0000256" key="18">
    <source>
        <dbReference type="ARBA" id="ARBA00082634"/>
    </source>
</evidence>
<dbReference type="InterPro" id="IPR036397">
    <property type="entry name" value="RNaseH_sf"/>
</dbReference>
<feature type="compositionally biased region" description="Low complexity" evidence="19">
    <location>
        <begin position="41"/>
        <end position="52"/>
    </location>
</feature>
<evidence type="ECO:0000256" key="15">
    <source>
        <dbReference type="ARBA" id="ARBA00064376"/>
    </source>
</evidence>
<dbReference type="RefSeq" id="XP_011220364.1">
    <property type="nucleotide sequence ID" value="XM_011222062.3"/>
</dbReference>
<dbReference type="GO" id="GO:0005634">
    <property type="term" value="C:nucleus"/>
    <property type="evidence" value="ECO:0007669"/>
    <property type="project" value="TreeGrafter"/>
</dbReference>
<comment type="cofactor">
    <cofactor evidence="2">
        <name>Mn(2+)</name>
        <dbReference type="ChEBI" id="CHEBI:29035"/>
    </cofactor>
</comment>
<dbReference type="SMART" id="SM00474">
    <property type="entry name" value="35EXOc"/>
    <property type="match status" value="1"/>
</dbReference>
<gene>
    <name evidence="22" type="primary">EXD2</name>
</gene>
<feature type="region of interest" description="Disordered" evidence="19">
    <location>
        <begin position="307"/>
        <end position="348"/>
    </location>
</feature>
<reference evidence="22" key="3">
    <citation type="submission" date="2025-09" db="UniProtKB">
        <authorList>
            <consortium name="Ensembl"/>
        </authorList>
    </citation>
    <scope>IDENTIFICATION</scope>
</reference>